<accession>F3L2S6</accession>
<sequence length="261" mass="29811">MDEIFEEIAKLIRREDEGYPESLADNSDLDIKITVKSGQVIIRRAGRVKIFKSSNNKFLDVLLSFWPLWTPADLCWLLEFKKLDLEIGYSDQLKALLDSNSTDLDDLALASESELEYGSFQNIIEDFCLNSSQVYDPSDPASYFDGRDCCDDEADDESNEELFARLVAEYPPEIVVKHCYYESASDEHIEPQRVFDFQPRGSLSYRNVFYSSPLVVSNCGHEPNVMVTVSKADEILFSIPHEEFKLKLAAAVRSLPEEYDL</sequence>
<gene>
    <name evidence="1" type="ORF">IMCC3088_1850</name>
</gene>
<name>F3L2S6_9GAMM</name>
<dbReference type="RefSeq" id="WP_009576084.1">
    <property type="nucleotide sequence ID" value="NZ_AEIG01000055.1"/>
</dbReference>
<organism evidence="1 2">
    <name type="scientific">Aequoribacter fuscus</name>
    <dbReference type="NCBI Taxonomy" id="2518989"/>
    <lineage>
        <taxon>Bacteria</taxon>
        <taxon>Pseudomonadati</taxon>
        <taxon>Pseudomonadota</taxon>
        <taxon>Gammaproteobacteria</taxon>
        <taxon>Cellvibrionales</taxon>
        <taxon>Halieaceae</taxon>
        <taxon>Aequoribacter</taxon>
    </lineage>
</organism>
<dbReference type="Proteomes" id="UP000005615">
    <property type="component" value="Unassembled WGS sequence"/>
</dbReference>
<dbReference type="AlphaFoldDB" id="F3L2S6"/>
<keyword evidence="2" id="KW-1185">Reference proteome</keyword>
<reference evidence="1 2" key="1">
    <citation type="journal article" date="2011" name="J. Bacteriol.">
        <title>Genome sequence of strain IMCC3088, a proteorhodopsin-containing marine bacterium belonging to the OM60/NOR5 clade.</title>
        <authorList>
            <person name="Jang Y."/>
            <person name="Oh H.M."/>
            <person name="Kang I."/>
            <person name="Lee K."/>
            <person name="Yang S.J."/>
            <person name="Cho J.C."/>
        </authorList>
    </citation>
    <scope>NUCLEOTIDE SEQUENCE [LARGE SCALE GENOMIC DNA]</scope>
    <source>
        <strain evidence="1 2">IMCC3088</strain>
    </source>
</reference>
<evidence type="ECO:0000313" key="2">
    <source>
        <dbReference type="Proteomes" id="UP000005615"/>
    </source>
</evidence>
<evidence type="ECO:0000313" key="1">
    <source>
        <dbReference type="EMBL" id="EGG29394.1"/>
    </source>
</evidence>
<proteinExistence type="predicted"/>
<comment type="caution">
    <text evidence="1">The sequence shown here is derived from an EMBL/GenBank/DDBJ whole genome shotgun (WGS) entry which is preliminary data.</text>
</comment>
<protein>
    <submittedName>
        <fullName evidence="1">Uncharacterized protein</fullName>
    </submittedName>
</protein>
<dbReference type="EMBL" id="AEIG01000055">
    <property type="protein sequence ID" value="EGG29394.1"/>
    <property type="molecule type" value="Genomic_DNA"/>
</dbReference>